<organism evidence="10 11">
    <name type="scientific">Candidatus Terasakiella magnetica</name>
    <dbReference type="NCBI Taxonomy" id="1867952"/>
    <lineage>
        <taxon>Bacteria</taxon>
        <taxon>Pseudomonadati</taxon>
        <taxon>Pseudomonadota</taxon>
        <taxon>Alphaproteobacteria</taxon>
        <taxon>Rhodospirillales</taxon>
        <taxon>Terasakiellaceae</taxon>
        <taxon>Terasakiella</taxon>
    </lineage>
</organism>
<dbReference type="Gene3D" id="1.10.287.950">
    <property type="entry name" value="Methyl-accepting chemotaxis protein"/>
    <property type="match status" value="1"/>
</dbReference>
<dbReference type="SMART" id="SM00283">
    <property type="entry name" value="MA"/>
    <property type="match status" value="1"/>
</dbReference>
<sequence length="698" mass="76134">MSFIQNMTIKAIGLIIPSLLAFLMVAGTGASIYLLSFMSDVADRKELETIVSGVQDLGDILTAASVLYSLMLLSLLLFFIWFTRVRLLSPITDIRNVMNELSKGNNEVSIPRTHQQDEIGSMARTLEVFKTNANELRGVEVLKAEKDREVALKREMMSLSDALEGEVNGTVAEAVRQSQTLQTATQDAINATTDVEEQSNSAASSAEQASENVQAVAAATEELAASSREIATQMSRTTLIASEAVDQSSQATTTVNDLLSATQKIGEIVNLINTIAEQTNLLALNATIEASRAGDAGKGFAVVASEVKTLANQTAQATDEIRTQILSVQDMTEGAAKSIKVVSDTIDEINSISVNIAGAVEQQEASTQEISSNAQTAADNTRGVSERVGVILDKSAEVGEVTNLVRSSSGEVMTMLQDMVDRFKIIMESSDVSAHHMRTADAQEKGQLTLYGETVDYTVLTLTQKSAVMRLSGGKAKVGDEVSFDLENVGFMCAEVVEVDGLQISVNFELDDYLNIRLGDYLYGHEAMDQPFVEEVQSRAKQIELALEKEIDSGNISIEDLFDENYEEIAGTDPLQHMTKFVSITDRVFTPIAEPALDFDDRVGFCVAANLEGFIPTHNKIYSEQQGSDPVWNNAHCRNRRFFKDRTCFAAARNEEPYLLQTYLRDMGGGNVIIMKDVSAPINVKGRHWGGLRLGYKM</sequence>
<feature type="transmembrane region" description="Helical" evidence="6">
    <location>
        <begin position="60"/>
        <end position="82"/>
    </location>
</feature>
<dbReference type="RefSeq" id="WP_069190021.1">
    <property type="nucleotide sequence ID" value="NZ_FLYE01000047.1"/>
</dbReference>
<keyword evidence="2" id="KW-0997">Cell inner membrane</keyword>
<evidence type="ECO:0000256" key="4">
    <source>
        <dbReference type="ARBA" id="ARBA00029447"/>
    </source>
</evidence>
<dbReference type="InterPro" id="IPR000727">
    <property type="entry name" value="T_SNARE_dom"/>
</dbReference>
<dbReference type="Proteomes" id="UP000231658">
    <property type="component" value="Unassembled WGS sequence"/>
</dbReference>
<accession>A0A1C3RL58</accession>
<dbReference type="Gene3D" id="1.10.8.500">
    <property type="entry name" value="HAMP domain in histidine kinase"/>
    <property type="match status" value="1"/>
</dbReference>
<evidence type="ECO:0000259" key="7">
    <source>
        <dbReference type="PROSITE" id="PS50111"/>
    </source>
</evidence>
<evidence type="ECO:0000256" key="5">
    <source>
        <dbReference type="PROSITE-ProRule" id="PRU00284"/>
    </source>
</evidence>
<dbReference type="PANTHER" id="PTHR32089:SF112">
    <property type="entry name" value="LYSOZYME-LIKE PROTEIN-RELATED"/>
    <property type="match status" value="1"/>
</dbReference>
<comment type="similarity">
    <text evidence="4">Belongs to the methyl-accepting chemotaxis (MCP) protein family.</text>
</comment>
<evidence type="ECO:0000313" key="10">
    <source>
        <dbReference type="EMBL" id="SCA58016.1"/>
    </source>
</evidence>
<dbReference type="AlphaFoldDB" id="A0A1C3RL58"/>
<dbReference type="GO" id="GO:0005886">
    <property type="term" value="C:plasma membrane"/>
    <property type="evidence" value="ECO:0007669"/>
    <property type="project" value="UniProtKB-SubCell"/>
</dbReference>
<name>A0A1C3RL58_9PROT</name>
<evidence type="ECO:0000256" key="2">
    <source>
        <dbReference type="ARBA" id="ARBA00022519"/>
    </source>
</evidence>
<keyword evidence="6" id="KW-1133">Transmembrane helix</keyword>
<dbReference type="Pfam" id="PF00672">
    <property type="entry name" value="HAMP"/>
    <property type="match status" value="1"/>
</dbReference>
<evidence type="ECO:0000313" key="11">
    <source>
        <dbReference type="Proteomes" id="UP000231658"/>
    </source>
</evidence>
<dbReference type="PROSITE" id="PS50111">
    <property type="entry name" value="CHEMOTAXIS_TRANSDUC_2"/>
    <property type="match status" value="1"/>
</dbReference>
<dbReference type="SUPFAM" id="SSF58104">
    <property type="entry name" value="Methyl-accepting chemotaxis protein (MCP) signaling domain"/>
    <property type="match status" value="1"/>
</dbReference>
<keyword evidence="2" id="KW-1003">Cell membrane</keyword>
<evidence type="ECO:0000259" key="9">
    <source>
        <dbReference type="PROSITE" id="PS50885"/>
    </source>
</evidence>
<evidence type="ECO:0000256" key="3">
    <source>
        <dbReference type="ARBA" id="ARBA00023224"/>
    </source>
</evidence>
<dbReference type="PROSITE" id="PS50885">
    <property type="entry name" value="HAMP"/>
    <property type="match status" value="1"/>
</dbReference>
<keyword evidence="11" id="KW-1185">Reference proteome</keyword>
<feature type="transmembrane region" description="Helical" evidence="6">
    <location>
        <begin position="12"/>
        <end position="35"/>
    </location>
</feature>
<dbReference type="PANTHER" id="PTHR32089">
    <property type="entry name" value="METHYL-ACCEPTING CHEMOTAXIS PROTEIN MCPB"/>
    <property type="match status" value="1"/>
</dbReference>
<dbReference type="InterPro" id="IPR004089">
    <property type="entry name" value="MCPsignal_dom"/>
</dbReference>
<keyword evidence="6" id="KW-0812">Transmembrane</keyword>
<dbReference type="EMBL" id="FLYE01000047">
    <property type="protein sequence ID" value="SCA58016.1"/>
    <property type="molecule type" value="Genomic_DNA"/>
</dbReference>
<gene>
    <name evidence="10" type="ORF">MTBPR1_80070</name>
</gene>
<evidence type="ECO:0000259" key="8">
    <source>
        <dbReference type="PROSITE" id="PS50192"/>
    </source>
</evidence>
<dbReference type="SMART" id="SM00304">
    <property type="entry name" value="HAMP"/>
    <property type="match status" value="1"/>
</dbReference>
<evidence type="ECO:0000256" key="1">
    <source>
        <dbReference type="ARBA" id="ARBA00004429"/>
    </source>
</evidence>
<keyword evidence="6" id="KW-0472">Membrane</keyword>
<feature type="domain" description="T-SNARE coiled-coil homology" evidence="8">
    <location>
        <begin position="329"/>
        <end position="391"/>
    </location>
</feature>
<comment type="subcellular location">
    <subcellularLocation>
        <location evidence="1">Cell inner membrane</location>
        <topology evidence="1">Multi-pass membrane protein</topology>
    </subcellularLocation>
</comment>
<dbReference type="Pfam" id="PF00015">
    <property type="entry name" value="MCPsignal"/>
    <property type="match status" value="1"/>
</dbReference>
<dbReference type="InterPro" id="IPR003660">
    <property type="entry name" value="HAMP_dom"/>
</dbReference>
<feature type="domain" description="Methyl-accepting transducer" evidence="7">
    <location>
        <begin position="177"/>
        <end position="402"/>
    </location>
</feature>
<protein>
    <submittedName>
        <fullName evidence="10">Methyl-accepting chemotaxis sensory transducer</fullName>
    </submittedName>
</protein>
<dbReference type="OrthoDB" id="2489132at2"/>
<keyword evidence="3 5" id="KW-0807">Transducer</keyword>
<reference evidence="10 11" key="1">
    <citation type="submission" date="2016-07" db="EMBL/GenBank/DDBJ databases">
        <authorList>
            <person name="Lefevre C.T."/>
        </authorList>
    </citation>
    <scope>NUCLEOTIDE SEQUENCE [LARGE SCALE GENOMIC DNA]</scope>
    <source>
        <strain evidence="10">PR1</strain>
    </source>
</reference>
<dbReference type="PROSITE" id="PS50192">
    <property type="entry name" value="T_SNARE"/>
    <property type="match status" value="1"/>
</dbReference>
<feature type="domain" description="HAMP" evidence="9">
    <location>
        <begin position="85"/>
        <end position="138"/>
    </location>
</feature>
<dbReference type="GO" id="GO:0007165">
    <property type="term" value="P:signal transduction"/>
    <property type="evidence" value="ECO:0007669"/>
    <property type="project" value="UniProtKB-KW"/>
</dbReference>
<dbReference type="CDD" id="cd06225">
    <property type="entry name" value="HAMP"/>
    <property type="match status" value="1"/>
</dbReference>
<dbReference type="STRING" id="1867952.MTBPR1_80070"/>
<proteinExistence type="inferred from homology"/>
<evidence type="ECO:0000256" key="6">
    <source>
        <dbReference type="SAM" id="Phobius"/>
    </source>
</evidence>